<dbReference type="Gene3D" id="3.30.160.60">
    <property type="entry name" value="Classic Zinc Finger"/>
    <property type="match status" value="1"/>
</dbReference>
<dbReference type="SMART" id="SM00355">
    <property type="entry name" value="ZnF_C2H2"/>
    <property type="match status" value="3"/>
</dbReference>
<dbReference type="PANTHER" id="PTHR24409:SF295">
    <property type="entry name" value="AZ2-RELATED"/>
    <property type="match status" value="1"/>
</dbReference>
<name>A0AAW0RPE0_9HYPO</name>
<evidence type="ECO:0000313" key="8">
    <source>
        <dbReference type="Proteomes" id="UP001397290"/>
    </source>
</evidence>
<evidence type="ECO:0000256" key="3">
    <source>
        <dbReference type="ARBA" id="ARBA00022771"/>
    </source>
</evidence>
<keyword evidence="4" id="KW-0862">Zinc</keyword>
<organism evidence="7 8">
    <name type="scientific">Beauveria asiatica</name>
    <dbReference type="NCBI Taxonomy" id="1069075"/>
    <lineage>
        <taxon>Eukaryota</taxon>
        <taxon>Fungi</taxon>
        <taxon>Dikarya</taxon>
        <taxon>Ascomycota</taxon>
        <taxon>Pezizomycotina</taxon>
        <taxon>Sordariomycetes</taxon>
        <taxon>Hypocreomycetidae</taxon>
        <taxon>Hypocreales</taxon>
        <taxon>Cordycipitaceae</taxon>
        <taxon>Beauveria</taxon>
    </lineage>
</organism>
<dbReference type="GO" id="GO:0005634">
    <property type="term" value="C:nucleus"/>
    <property type="evidence" value="ECO:0007669"/>
    <property type="project" value="TreeGrafter"/>
</dbReference>
<reference evidence="7 8" key="1">
    <citation type="submission" date="2020-02" db="EMBL/GenBank/DDBJ databases">
        <title>Comparative genomics of the hypocrealean fungal genus Beauvera.</title>
        <authorList>
            <person name="Showalter D.N."/>
            <person name="Bushley K.E."/>
            <person name="Rehner S.A."/>
        </authorList>
    </citation>
    <scope>NUCLEOTIDE SEQUENCE [LARGE SCALE GENOMIC DNA]</scope>
    <source>
        <strain evidence="7 8">ARSEF4384</strain>
    </source>
</reference>
<dbReference type="InterPro" id="IPR022755">
    <property type="entry name" value="Znf_C2H2_jaz"/>
</dbReference>
<dbReference type="PROSITE" id="PS50157">
    <property type="entry name" value="ZINC_FINGER_C2H2_2"/>
    <property type="match status" value="1"/>
</dbReference>
<dbReference type="GO" id="GO:0008270">
    <property type="term" value="F:zinc ion binding"/>
    <property type="evidence" value="ECO:0007669"/>
    <property type="project" value="UniProtKB-KW"/>
</dbReference>
<dbReference type="GO" id="GO:0000977">
    <property type="term" value="F:RNA polymerase II transcription regulatory region sequence-specific DNA binding"/>
    <property type="evidence" value="ECO:0007669"/>
    <property type="project" value="TreeGrafter"/>
</dbReference>
<dbReference type="PROSITE" id="PS00028">
    <property type="entry name" value="ZINC_FINGER_C2H2_1"/>
    <property type="match status" value="2"/>
</dbReference>
<dbReference type="AlphaFoldDB" id="A0AAW0RPE0"/>
<evidence type="ECO:0000256" key="2">
    <source>
        <dbReference type="ARBA" id="ARBA00022737"/>
    </source>
</evidence>
<keyword evidence="8" id="KW-1185">Reference proteome</keyword>
<evidence type="ECO:0000256" key="5">
    <source>
        <dbReference type="PROSITE-ProRule" id="PRU00042"/>
    </source>
</evidence>
<feature type="domain" description="C2H2-type" evidence="6">
    <location>
        <begin position="10"/>
        <end position="34"/>
    </location>
</feature>
<proteinExistence type="predicted"/>
<keyword evidence="1" id="KW-0479">Metal-binding</keyword>
<sequence>MQSSRHSTEFRCCDCDRGFNSGAALDQHLRDKVHRRPAVTNKFRHKNKVHKASKEKAAASISRCSKCIRTFATEVSLKQHLASPAHRPLGSLTCFAGASCKKTFRCPSAVLHHLESGACPSGMDRDQMKILIERYDTERLITRLPSDEGAFLENHSSVDSDLIRTPSSLSLSSTSDGCWTPTSGSLSDWTMLISQYPSYRCPLCPLDRRPFQDATALQHHIHSAAHYEPFIYCPVAISGSGNGNGKSKAVRRFSTVSGLAQHLESGACVGGAASFWNAMKYIDTRLQEMGMHFRLTQGGEL</sequence>
<dbReference type="InterPro" id="IPR036236">
    <property type="entry name" value="Znf_C2H2_sf"/>
</dbReference>
<dbReference type="EMBL" id="JAAHCF010000428">
    <property type="protein sequence ID" value="KAK8144092.1"/>
    <property type="molecule type" value="Genomic_DNA"/>
</dbReference>
<gene>
    <name evidence="7" type="ORF">G3M48_006300</name>
</gene>
<evidence type="ECO:0000256" key="4">
    <source>
        <dbReference type="ARBA" id="ARBA00022833"/>
    </source>
</evidence>
<dbReference type="Proteomes" id="UP001397290">
    <property type="component" value="Unassembled WGS sequence"/>
</dbReference>
<dbReference type="GO" id="GO:0000981">
    <property type="term" value="F:DNA-binding transcription factor activity, RNA polymerase II-specific"/>
    <property type="evidence" value="ECO:0007669"/>
    <property type="project" value="TreeGrafter"/>
</dbReference>
<keyword evidence="3 5" id="KW-0863">Zinc-finger</keyword>
<protein>
    <recommendedName>
        <fullName evidence="6">C2H2-type domain-containing protein</fullName>
    </recommendedName>
</protein>
<dbReference type="PANTHER" id="PTHR24409">
    <property type="entry name" value="ZINC FINGER PROTEIN 142"/>
    <property type="match status" value="1"/>
</dbReference>
<keyword evidence="2" id="KW-0677">Repeat</keyword>
<dbReference type="InterPro" id="IPR013087">
    <property type="entry name" value="Znf_C2H2_type"/>
</dbReference>
<comment type="caution">
    <text evidence="7">The sequence shown here is derived from an EMBL/GenBank/DDBJ whole genome shotgun (WGS) entry which is preliminary data.</text>
</comment>
<evidence type="ECO:0000256" key="1">
    <source>
        <dbReference type="ARBA" id="ARBA00022723"/>
    </source>
</evidence>
<accession>A0AAW0RPE0</accession>
<dbReference type="Pfam" id="PF12171">
    <property type="entry name" value="zf-C2H2_jaz"/>
    <property type="match status" value="1"/>
</dbReference>
<evidence type="ECO:0000259" key="6">
    <source>
        <dbReference type="PROSITE" id="PS50157"/>
    </source>
</evidence>
<dbReference type="SUPFAM" id="SSF57667">
    <property type="entry name" value="beta-beta-alpha zinc fingers"/>
    <property type="match status" value="1"/>
</dbReference>
<evidence type="ECO:0000313" key="7">
    <source>
        <dbReference type="EMBL" id="KAK8144092.1"/>
    </source>
</evidence>